<dbReference type="Gene3D" id="1.10.510.10">
    <property type="entry name" value="Transferase(Phosphotransferase) domain 1"/>
    <property type="match status" value="1"/>
</dbReference>
<sequence>MCSSTPIPDLAYSALSPSSPGYLSPSESDTVQTPFLSEPDHLFNFNPPQLEDHEIRRERPIDSVDYSPDKTTDDSLNMYPISPSPPLDISRLPLSPDELSLSFGSSTAAISSSSPLPTYHECLSSSPERSSHDTGKSSFSQDADRYSSHFPSGHQLDEDFVRTFQLEDELGAGGYGFVMTARHRWEGYEVAVKFIIKDKVPDYAWVQDDRYGRLPTEVFLLDYMDHDNIAKGLDLFQDLLYFYLVQELHGSPWPKATRTKRAKSSIISSPSLTPPSLTPSASADSFNSEPAPSPPIASPYHQLTSYLPDPMKMWKKNPQTTHRYSRRPSHDLFECIEQSEHKRLSEEQARYIFAQAVDAVHYLDSHGISHRDIKDENIAIDKDLRVKLIDFGSAIAVDPTKPRPYYTFFYGTTAYAAAEILLKKPYQAAPAEVWTLGVLLSYLLHGMSPFPTVKDAIKGRIVLDEYPKLSRLAWDLLRKCLDPNPKTRATIEEVKEHRWLNQ</sequence>
<dbReference type="GO" id="GO:0005524">
    <property type="term" value="F:ATP binding"/>
    <property type="evidence" value="ECO:0007669"/>
    <property type="project" value="UniProtKB-UniRule"/>
</dbReference>
<feature type="binding site" evidence="3">
    <location>
        <position position="197"/>
    </location>
    <ligand>
        <name>ATP</name>
        <dbReference type="ChEBI" id="CHEBI:30616"/>
    </ligand>
</feature>
<dbReference type="EMBL" id="JAUEPU010000002">
    <property type="protein sequence ID" value="KAK0505008.1"/>
    <property type="molecule type" value="Genomic_DNA"/>
</dbReference>
<dbReference type="SUPFAM" id="SSF56112">
    <property type="entry name" value="Protein kinase-like (PK-like)"/>
    <property type="match status" value="1"/>
</dbReference>
<dbReference type="GO" id="GO:0045719">
    <property type="term" value="P:negative regulation of glycogen biosynthetic process"/>
    <property type="evidence" value="ECO:0007669"/>
    <property type="project" value="TreeGrafter"/>
</dbReference>
<evidence type="ECO:0000313" key="6">
    <source>
        <dbReference type="EMBL" id="KAK0505008.1"/>
    </source>
</evidence>
<dbReference type="AlphaFoldDB" id="A0AA39QL77"/>
<evidence type="ECO:0000256" key="4">
    <source>
        <dbReference type="SAM" id="MobiDB-lite"/>
    </source>
</evidence>
<feature type="compositionally biased region" description="Low complexity" evidence="4">
    <location>
        <begin position="10"/>
        <end position="28"/>
    </location>
</feature>
<evidence type="ECO:0000256" key="3">
    <source>
        <dbReference type="PROSITE-ProRule" id="PRU10141"/>
    </source>
</evidence>
<keyword evidence="6" id="KW-0418">Kinase</keyword>
<protein>
    <submittedName>
        <fullName evidence="6">CAMK/CAMKL/PASK protein kinase</fullName>
    </submittedName>
</protein>
<dbReference type="PANTHER" id="PTHR24346">
    <property type="entry name" value="MAP/MICROTUBULE AFFINITY-REGULATING KINASE"/>
    <property type="match status" value="1"/>
</dbReference>
<dbReference type="SMART" id="SM00220">
    <property type="entry name" value="S_TKc"/>
    <property type="match status" value="1"/>
</dbReference>
<feature type="domain" description="Protein kinase" evidence="5">
    <location>
        <begin position="164"/>
        <end position="500"/>
    </location>
</feature>
<dbReference type="InterPro" id="IPR017441">
    <property type="entry name" value="Protein_kinase_ATP_BS"/>
</dbReference>
<dbReference type="GO" id="GO:0005634">
    <property type="term" value="C:nucleus"/>
    <property type="evidence" value="ECO:0007669"/>
    <property type="project" value="TreeGrafter"/>
</dbReference>
<dbReference type="Gene3D" id="3.30.200.20">
    <property type="entry name" value="Phosphorylase Kinase, domain 1"/>
    <property type="match status" value="1"/>
</dbReference>
<evidence type="ECO:0000313" key="7">
    <source>
        <dbReference type="Proteomes" id="UP001175228"/>
    </source>
</evidence>
<name>A0AA39QL77_9AGAR</name>
<evidence type="ECO:0000256" key="1">
    <source>
        <dbReference type="ARBA" id="ARBA00022741"/>
    </source>
</evidence>
<keyword evidence="2 3" id="KW-0067">ATP-binding</keyword>
<dbReference type="GO" id="GO:0005829">
    <property type="term" value="C:cytosol"/>
    <property type="evidence" value="ECO:0007669"/>
    <property type="project" value="TreeGrafter"/>
</dbReference>
<dbReference type="InterPro" id="IPR011009">
    <property type="entry name" value="Kinase-like_dom_sf"/>
</dbReference>
<organism evidence="6 7">
    <name type="scientific">Armillaria luteobubalina</name>
    <dbReference type="NCBI Taxonomy" id="153913"/>
    <lineage>
        <taxon>Eukaryota</taxon>
        <taxon>Fungi</taxon>
        <taxon>Dikarya</taxon>
        <taxon>Basidiomycota</taxon>
        <taxon>Agaricomycotina</taxon>
        <taxon>Agaricomycetes</taxon>
        <taxon>Agaricomycetidae</taxon>
        <taxon>Agaricales</taxon>
        <taxon>Marasmiineae</taxon>
        <taxon>Physalacriaceae</taxon>
        <taxon>Armillaria</taxon>
    </lineage>
</organism>
<feature type="compositionally biased region" description="Basic and acidic residues" evidence="4">
    <location>
        <begin position="50"/>
        <end position="73"/>
    </location>
</feature>
<feature type="region of interest" description="Disordered" evidence="4">
    <location>
        <begin position="264"/>
        <end position="300"/>
    </location>
</feature>
<dbReference type="GO" id="GO:0035556">
    <property type="term" value="P:intracellular signal transduction"/>
    <property type="evidence" value="ECO:0007669"/>
    <property type="project" value="TreeGrafter"/>
</dbReference>
<feature type="compositionally biased region" description="Low complexity" evidence="4">
    <location>
        <begin position="109"/>
        <end position="118"/>
    </location>
</feature>
<accession>A0AA39QL77</accession>
<dbReference type="PROSITE" id="PS50011">
    <property type="entry name" value="PROTEIN_KINASE_DOM"/>
    <property type="match status" value="1"/>
</dbReference>
<dbReference type="Proteomes" id="UP001175228">
    <property type="component" value="Unassembled WGS sequence"/>
</dbReference>
<comment type="caution">
    <text evidence="6">The sequence shown here is derived from an EMBL/GenBank/DDBJ whole genome shotgun (WGS) entry which is preliminary data.</text>
</comment>
<dbReference type="PROSITE" id="PS00107">
    <property type="entry name" value="PROTEIN_KINASE_ATP"/>
    <property type="match status" value="1"/>
</dbReference>
<feature type="region of interest" description="Disordered" evidence="4">
    <location>
        <begin position="109"/>
        <end position="148"/>
    </location>
</feature>
<dbReference type="InterPro" id="IPR000719">
    <property type="entry name" value="Prot_kinase_dom"/>
</dbReference>
<proteinExistence type="predicted"/>
<dbReference type="PANTHER" id="PTHR24346:SF72">
    <property type="entry name" value="CAMK PROTEIN KINASE"/>
    <property type="match status" value="1"/>
</dbReference>
<evidence type="ECO:0000256" key="2">
    <source>
        <dbReference type="ARBA" id="ARBA00022840"/>
    </source>
</evidence>
<dbReference type="Pfam" id="PF00069">
    <property type="entry name" value="Pkinase"/>
    <property type="match status" value="2"/>
</dbReference>
<reference evidence="6" key="1">
    <citation type="submission" date="2023-06" db="EMBL/GenBank/DDBJ databases">
        <authorList>
            <consortium name="Lawrence Berkeley National Laboratory"/>
            <person name="Ahrendt S."/>
            <person name="Sahu N."/>
            <person name="Indic B."/>
            <person name="Wong-Bajracharya J."/>
            <person name="Merenyi Z."/>
            <person name="Ke H.-M."/>
            <person name="Monk M."/>
            <person name="Kocsube S."/>
            <person name="Drula E."/>
            <person name="Lipzen A."/>
            <person name="Balint B."/>
            <person name="Henrissat B."/>
            <person name="Andreopoulos B."/>
            <person name="Martin F.M."/>
            <person name="Harder C.B."/>
            <person name="Rigling D."/>
            <person name="Ford K.L."/>
            <person name="Foster G.D."/>
            <person name="Pangilinan J."/>
            <person name="Papanicolaou A."/>
            <person name="Barry K."/>
            <person name="LaButti K."/>
            <person name="Viragh M."/>
            <person name="Koriabine M."/>
            <person name="Yan M."/>
            <person name="Riley R."/>
            <person name="Champramary S."/>
            <person name="Plett K.L."/>
            <person name="Tsai I.J."/>
            <person name="Slot J."/>
            <person name="Sipos G."/>
            <person name="Plett J."/>
            <person name="Nagy L.G."/>
            <person name="Grigoriev I.V."/>
        </authorList>
    </citation>
    <scope>NUCLEOTIDE SEQUENCE</scope>
    <source>
        <strain evidence="6">HWK02</strain>
    </source>
</reference>
<dbReference type="GO" id="GO:0004674">
    <property type="term" value="F:protein serine/threonine kinase activity"/>
    <property type="evidence" value="ECO:0007669"/>
    <property type="project" value="TreeGrafter"/>
</dbReference>
<keyword evidence="6" id="KW-0808">Transferase</keyword>
<evidence type="ECO:0000259" key="5">
    <source>
        <dbReference type="PROSITE" id="PS50011"/>
    </source>
</evidence>
<keyword evidence="1 3" id="KW-0547">Nucleotide-binding</keyword>
<feature type="region of interest" description="Disordered" evidence="4">
    <location>
        <begin position="1"/>
        <end position="93"/>
    </location>
</feature>
<keyword evidence="7" id="KW-1185">Reference proteome</keyword>
<gene>
    <name evidence="6" type="ORF">EDD18DRAFT_1127253</name>
</gene>